<dbReference type="Pfam" id="PF01740">
    <property type="entry name" value="STAS"/>
    <property type="match status" value="1"/>
</dbReference>
<reference evidence="5" key="1">
    <citation type="submission" date="2016-10" db="EMBL/GenBank/DDBJ databases">
        <authorList>
            <person name="Varghese N."/>
            <person name="Submissions S."/>
        </authorList>
    </citation>
    <scope>NUCLEOTIDE SEQUENCE [LARGE SCALE GENOMIC DNA]</scope>
    <source>
        <strain evidence="5">DSM 3384</strain>
    </source>
</reference>
<dbReference type="EMBL" id="FNLL01000005">
    <property type="protein sequence ID" value="SDU19954.1"/>
    <property type="molecule type" value="Genomic_DNA"/>
</dbReference>
<sequence length="115" mass="12704">MDLKIKSEEKNNIGVIIVEGEIDMLTSPGLRNKLVPYFKKKVKGIIVDLSGVLFMDSSGIATLVEGLQWSKKNNKDFILTGLGTNVLNSLSLTKLDNAFDIKTDIDGAYKILCER</sequence>
<protein>
    <recommendedName>
        <fullName evidence="2">Anti-sigma factor antagonist</fullName>
    </recommendedName>
</protein>
<accession>A0A1H2GK74</accession>
<dbReference type="SUPFAM" id="SSF52091">
    <property type="entry name" value="SpoIIaa-like"/>
    <property type="match status" value="1"/>
</dbReference>
<proteinExistence type="inferred from homology"/>
<dbReference type="Proteomes" id="UP000199608">
    <property type="component" value="Unassembled WGS sequence"/>
</dbReference>
<keyword evidence="5" id="KW-1185">Reference proteome</keyword>
<evidence type="ECO:0000313" key="5">
    <source>
        <dbReference type="Proteomes" id="UP000199608"/>
    </source>
</evidence>
<comment type="similarity">
    <text evidence="1 2">Belongs to the anti-sigma-factor antagonist family.</text>
</comment>
<dbReference type="AlphaFoldDB" id="A0A1H2GK74"/>
<dbReference type="GO" id="GO:0043856">
    <property type="term" value="F:anti-sigma factor antagonist activity"/>
    <property type="evidence" value="ECO:0007669"/>
    <property type="project" value="InterPro"/>
</dbReference>
<evidence type="ECO:0000256" key="2">
    <source>
        <dbReference type="RuleBase" id="RU003749"/>
    </source>
</evidence>
<dbReference type="Gene3D" id="3.30.750.24">
    <property type="entry name" value="STAS domain"/>
    <property type="match status" value="1"/>
</dbReference>
<dbReference type="NCBIfam" id="TIGR00377">
    <property type="entry name" value="ant_ant_sig"/>
    <property type="match status" value="1"/>
</dbReference>
<dbReference type="InterPro" id="IPR036513">
    <property type="entry name" value="STAS_dom_sf"/>
</dbReference>
<name>A0A1H2GK74_9BACT</name>
<evidence type="ECO:0000256" key="1">
    <source>
        <dbReference type="ARBA" id="ARBA00009013"/>
    </source>
</evidence>
<dbReference type="PROSITE" id="PS50801">
    <property type="entry name" value="STAS"/>
    <property type="match status" value="1"/>
</dbReference>
<dbReference type="InterPro" id="IPR003658">
    <property type="entry name" value="Anti-sigma_ant"/>
</dbReference>
<gene>
    <name evidence="4" type="ORF">SAMN04487931_105247</name>
</gene>
<evidence type="ECO:0000259" key="3">
    <source>
        <dbReference type="PROSITE" id="PS50801"/>
    </source>
</evidence>
<organism evidence="4 5">
    <name type="scientific">Desulfobacula phenolica</name>
    <dbReference type="NCBI Taxonomy" id="90732"/>
    <lineage>
        <taxon>Bacteria</taxon>
        <taxon>Pseudomonadati</taxon>
        <taxon>Thermodesulfobacteriota</taxon>
        <taxon>Desulfobacteria</taxon>
        <taxon>Desulfobacterales</taxon>
        <taxon>Desulfobacteraceae</taxon>
        <taxon>Desulfobacula</taxon>
    </lineage>
</organism>
<dbReference type="InterPro" id="IPR002645">
    <property type="entry name" value="STAS_dom"/>
</dbReference>
<dbReference type="CDD" id="cd07043">
    <property type="entry name" value="STAS_anti-anti-sigma_factors"/>
    <property type="match status" value="1"/>
</dbReference>
<feature type="domain" description="STAS" evidence="3">
    <location>
        <begin position="3"/>
        <end position="112"/>
    </location>
</feature>
<evidence type="ECO:0000313" key="4">
    <source>
        <dbReference type="EMBL" id="SDU19954.1"/>
    </source>
</evidence>
<dbReference type="PANTHER" id="PTHR33495:SF2">
    <property type="entry name" value="ANTI-SIGMA FACTOR ANTAGONIST TM_1081-RELATED"/>
    <property type="match status" value="1"/>
</dbReference>
<dbReference type="PANTHER" id="PTHR33495">
    <property type="entry name" value="ANTI-SIGMA FACTOR ANTAGONIST TM_1081-RELATED-RELATED"/>
    <property type="match status" value="1"/>
</dbReference>